<dbReference type="EMBL" id="JBHSFE010000027">
    <property type="protein sequence ID" value="MFC4611738.1"/>
    <property type="molecule type" value="Genomic_DNA"/>
</dbReference>
<keyword evidence="2" id="KW-1185">Reference proteome</keyword>
<comment type="caution">
    <text evidence="1">The sequence shown here is derived from an EMBL/GenBank/DDBJ whole genome shotgun (WGS) entry which is preliminary data.</text>
</comment>
<dbReference type="Proteomes" id="UP001595993">
    <property type="component" value="Unassembled WGS sequence"/>
</dbReference>
<proteinExistence type="predicted"/>
<accession>A0ABV9GF03</accession>
<protein>
    <submittedName>
        <fullName evidence="1">Uncharacterized protein</fullName>
    </submittedName>
</protein>
<sequence length="61" mass="7075">MKRKHKSTLRPPAEGPQFETVFTARRRIRASVDGWQRVQLAMRENDARIAAEHNRDSEANS</sequence>
<evidence type="ECO:0000313" key="1">
    <source>
        <dbReference type="EMBL" id="MFC4611738.1"/>
    </source>
</evidence>
<name>A0ABV9GF03_9ACTN</name>
<reference evidence="2" key="1">
    <citation type="journal article" date="2019" name="Int. J. Syst. Evol. Microbiol.">
        <title>The Global Catalogue of Microorganisms (GCM) 10K type strain sequencing project: providing services to taxonomists for standard genome sequencing and annotation.</title>
        <authorList>
            <consortium name="The Broad Institute Genomics Platform"/>
            <consortium name="The Broad Institute Genome Sequencing Center for Infectious Disease"/>
            <person name="Wu L."/>
            <person name="Ma J."/>
        </authorList>
    </citation>
    <scope>NUCLEOTIDE SEQUENCE [LARGE SCALE GENOMIC DNA]</scope>
    <source>
        <strain evidence="2">CGMCC 4.7139</strain>
    </source>
</reference>
<dbReference type="RefSeq" id="WP_381201163.1">
    <property type="nucleotide sequence ID" value="NZ_JBHSFE010000027.1"/>
</dbReference>
<gene>
    <name evidence="1" type="ORF">ACFO9E_28760</name>
</gene>
<evidence type="ECO:0000313" key="2">
    <source>
        <dbReference type="Proteomes" id="UP001595993"/>
    </source>
</evidence>
<organism evidence="1 2">
    <name type="scientific">Streptomyces maoxianensis</name>
    <dbReference type="NCBI Taxonomy" id="1459942"/>
    <lineage>
        <taxon>Bacteria</taxon>
        <taxon>Bacillati</taxon>
        <taxon>Actinomycetota</taxon>
        <taxon>Actinomycetes</taxon>
        <taxon>Kitasatosporales</taxon>
        <taxon>Streptomycetaceae</taxon>
        <taxon>Streptomyces</taxon>
    </lineage>
</organism>